<evidence type="ECO:0000256" key="2">
    <source>
        <dbReference type="ARBA" id="ARBA00004236"/>
    </source>
</evidence>
<dbReference type="InterPro" id="IPR009056">
    <property type="entry name" value="Cyt_c-like_dom"/>
</dbReference>
<evidence type="ECO:0000256" key="4">
    <source>
        <dbReference type="ARBA" id="ARBA00022475"/>
    </source>
</evidence>
<feature type="domain" description="Cytochrome c" evidence="15">
    <location>
        <begin position="336"/>
        <end position="426"/>
    </location>
</feature>
<accession>A0ABW4RZ76</accession>
<dbReference type="Gene3D" id="1.10.760.10">
    <property type="entry name" value="Cytochrome c-like domain"/>
    <property type="match status" value="1"/>
</dbReference>
<evidence type="ECO:0000259" key="15">
    <source>
        <dbReference type="PROSITE" id="PS51007"/>
    </source>
</evidence>
<evidence type="ECO:0000256" key="1">
    <source>
        <dbReference type="ARBA" id="ARBA00001926"/>
    </source>
</evidence>
<keyword evidence="8" id="KW-0732">Signal</keyword>
<keyword evidence="3" id="KW-0813">Transport</keyword>
<evidence type="ECO:0000256" key="11">
    <source>
        <dbReference type="ARBA" id="ARBA00023004"/>
    </source>
</evidence>
<keyword evidence="9" id="KW-0677">Repeat</keyword>
<keyword evidence="5 13" id="KW-0349">Heme</keyword>
<evidence type="ECO:0000256" key="12">
    <source>
        <dbReference type="ARBA" id="ARBA00023136"/>
    </source>
</evidence>
<dbReference type="InterPro" id="IPR051459">
    <property type="entry name" value="Cytochrome_c-type_DH"/>
</dbReference>
<keyword evidence="12" id="KW-0472">Membrane</keyword>
<keyword evidence="7 13" id="KW-0479">Metal-binding</keyword>
<gene>
    <name evidence="16" type="ORF">ACFSGJ_00240</name>
</gene>
<dbReference type="PIRSF" id="PIRSF000018">
    <property type="entry name" value="Mb_ADH_cyt_c"/>
    <property type="match status" value="1"/>
</dbReference>
<evidence type="ECO:0000313" key="17">
    <source>
        <dbReference type="Proteomes" id="UP001597353"/>
    </source>
</evidence>
<reference evidence="17" key="1">
    <citation type="journal article" date="2019" name="Int. J. Syst. Evol. Microbiol.">
        <title>The Global Catalogue of Microorganisms (GCM) 10K type strain sequencing project: providing services to taxonomists for standard genome sequencing and annotation.</title>
        <authorList>
            <consortium name="The Broad Institute Genomics Platform"/>
            <consortium name="The Broad Institute Genome Sequencing Center for Infectious Disease"/>
            <person name="Wu L."/>
            <person name="Ma J."/>
        </authorList>
    </citation>
    <scope>NUCLEOTIDE SEQUENCE [LARGE SCALE GENOMIC DNA]</scope>
    <source>
        <strain evidence="17">CGMCC 4.7242</strain>
    </source>
</reference>
<dbReference type="PRINTS" id="PR00605">
    <property type="entry name" value="CYTCHROMECIC"/>
</dbReference>
<dbReference type="InterPro" id="IPR014353">
    <property type="entry name" value="Membr-bd_ADH_cyt_c"/>
</dbReference>
<protein>
    <submittedName>
        <fullName evidence="16">C-type cytochrome</fullName>
    </submittedName>
</protein>
<evidence type="ECO:0000256" key="13">
    <source>
        <dbReference type="PROSITE-ProRule" id="PRU00433"/>
    </source>
</evidence>
<evidence type="ECO:0000256" key="3">
    <source>
        <dbReference type="ARBA" id="ARBA00022448"/>
    </source>
</evidence>
<comment type="subcellular location">
    <subcellularLocation>
        <location evidence="2">Cell membrane</location>
    </subcellularLocation>
</comment>
<keyword evidence="4" id="KW-1003">Cell membrane</keyword>
<comment type="cofactor">
    <cofactor evidence="1">
        <name>heme c</name>
        <dbReference type="ChEBI" id="CHEBI:61717"/>
    </cofactor>
</comment>
<feature type="compositionally biased region" description="Pro residues" evidence="14">
    <location>
        <begin position="449"/>
        <end position="459"/>
    </location>
</feature>
<proteinExistence type="predicted"/>
<dbReference type="RefSeq" id="WP_390258428.1">
    <property type="nucleotide sequence ID" value="NZ_JBHUGH010000001.1"/>
</dbReference>
<keyword evidence="6" id="KW-0679">Respiratory chain</keyword>
<dbReference type="SUPFAM" id="SSF46626">
    <property type="entry name" value="Cytochrome c"/>
    <property type="match status" value="3"/>
</dbReference>
<dbReference type="InterPro" id="IPR008168">
    <property type="entry name" value="Cyt_C_IC"/>
</dbReference>
<evidence type="ECO:0000256" key="9">
    <source>
        <dbReference type="ARBA" id="ARBA00022737"/>
    </source>
</evidence>
<dbReference type="PANTHER" id="PTHR35008">
    <property type="entry name" value="BLL4482 PROTEIN-RELATED"/>
    <property type="match status" value="1"/>
</dbReference>
<sequence length="459" mass="50237">MKRFLRILGVLVVLGLVGLAAFILVPPQTSGPQQALAADWEPAEGEGYYAMRLGDCAACHTAEDGEQFAGGRPIESPFGTIYSSNITPDPETGIGTYSLDEFRAALYDGVRQDGAHLYPAMPYDNYRLISETDVRAMYRYFMEEVPATRNEIPENELPFPFDQRWGIRAWKWISLPEAGWEPPFEDDVLNRGAYIVEGPGHCGACHSPRTAWYAQDGTTARDDNFLTGGMIEGWTAPNLRAPDSPPQRWSQEQLELILSTGRNAHASMVGEMALVVEDSLQHLTGDDITAIATYLRHIGSGGPAAGEPAPLQEPDVTAFERLAENETSVMLTSADPGMSLGARLYLDNCNACHFVDGRGADEVFPELDGNHLVTAPEPAGLVHMILYGDALPSTEARPKRIRMPGFAHRLSDEEVAELATWLRTAWSNRADAVSAEDVADLRGEEPEAMPDPPPEPETQ</sequence>
<evidence type="ECO:0000256" key="6">
    <source>
        <dbReference type="ARBA" id="ARBA00022660"/>
    </source>
</evidence>
<comment type="caution">
    <text evidence="16">The sequence shown here is derived from an EMBL/GenBank/DDBJ whole genome shotgun (WGS) entry which is preliminary data.</text>
</comment>
<keyword evidence="17" id="KW-1185">Reference proteome</keyword>
<feature type="domain" description="Cytochrome c" evidence="15">
    <location>
        <begin position="187"/>
        <end position="299"/>
    </location>
</feature>
<organism evidence="16 17">
    <name type="scientific">Halodurantibacterium flavum</name>
    <dbReference type="NCBI Taxonomy" id="1382802"/>
    <lineage>
        <taxon>Bacteria</taxon>
        <taxon>Pseudomonadati</taxon>
        <taxon>Pseudomonadota</taxon>
        <taxon>Alphaproteobacteria</taxon>
        <taxon>Rhodobacterales</taxon>
        <taxon>Paracoccaceae</taxon>
        <taxon>Halodurantibacterium</taxon>
    </lineage>
</organism>
<feature type="region of interest" description="Disordered" evidence="14">
    <location>
        <begin position="433"/>
        <end position="459"/>
    </location>
</feature>
<dbReference type="Pfam" id="PF00034">
    <property type="entry name" value="Cytochrom_C"/>
    <property type="match status" value="1"/>
</dbReference>
<evidence type="ECO:0000256" key="10">
    <source>
        <dbReference type="ARBA" id="ARBA00022982"/>
    </source>
</evidence>
<evidence type="ECO:0000256" key="5">
    <source>
        <dbReference type="ARBA" id="ARBA00022617"/>
    </source>
</evidence>
<evidence type="ECO:0000256" key="8">
    <source>
        <dbReference type="ARBA" id="ARBA00022729"/>
    </source>
</evidence>
<dbReference type="PANTHER" id="PTHR35008:SF8">
    <property type="entry name" value="ALCOHOL DEHYDROGENASE CYTOCHROME C SUBUNIT"/>
    <property type="match status" value="1"/>
</dbReference>
<name>A0ABW4RZ76_9RHOB</name>
<feature type="domain" description="Cytochrome c" evidence="15">
    <location>
        <begin position="40"/>
        <end position="145"/>
    </location>
</feature>
<keyword evidence="10" id="KW-0249">Electron transport</keyword>
<dbReference type="EMBL" id="JBHUGH010000001">
    <property type="protein sequence ID" value="MFD1910635.1"/>
    <property type="molecule type" value="Genomic_DNA"/>
</dbReference>
<evidence type="ECO:0000256" key="7">
    <source>
        <dbReference type="ARBA" id="ARBA00022723"/>
    </source>
</evidence>
<evidence type="ECO:0000256" key="14">
    <source>
        <dbReference type="SAM" id="MobiDB-lite"/>
    </source>
</evidence>
<dbReference type="Proteomes" id="UP001597353">
    <property type="component" value="Unassembled WGS sequence"/>
</dbReference>
<keyword evidence="11 13" id="KW-0408">Iron</keyword>
<dbReference type="PROSITE" id="PS51007">
    <property type="entry name" value="CYTC"/>
    <property type="match status" value="3"/>
</dbReference>
<evidence type="ECO:0000313" key="16">
    <source>
        <dbReference type="EMBL" id="MFD1910635.1"/>
    </source>
</evidence>
<dbReference type="InterPro" id="IPR036909">
    <property type="entry name" value="Cyt_c-like_dom_sf"/>
</dbReference>